<dbReference type="SUPFAM" id="SSF54843">
    <property type="entry name" value="Ribosomal protein L22"/>
    <property type="match status" value="1"/>
</dbReference>
<dbReference type="HAMAP" id="MF_01331_B">
    <property type="entry name" value="Ribosomal_uL22_B"/>
    <property type="match status" value="1"/>
</dbReference>
<dbReference type="GeneID" id="36280182"/>
<geneLocation type="chloroplast" evidence="11"/>
<evidence type="ECO:0000313" key="13">
    <source>
        <dbReference type="EMBL" id="QPO90306.1"/>
    </source>
</evidence>
<comment type="similarity">
    <text evidence="1 8 9">Belongs to the universal ribosomal protein uL22 family.</text>
</comment>
<keyword evidence="4 8" id="KW-0694">RNA-binding</keyword>
<reference evidence="11" key="1">
    <citation type="submission" date="2017-11" db="EMBL/GenBank/DDBJ databases">
        <title>Characterization of the complete chloroplast genome of Cephalotaxus sinensis (Cupressales: Taxaceae), an endangered Tertiary relict tree endemic to China.</title>
        <authorList>
            <person name="Duan R.-Y."/>
            <person name="Wu G.-L."/>
        </authorList>
    </citation>
    <scope>NUCLEOTIDE SEQUENCE</scope>
</reference>
<evidence type="ECO:0000256" key="10">
    <source>
        <dbReference type="RuleBase" id="RU004009"/>
    </source>
</evidence>
<evidence type="ECO:0000256" key="9">
    <source>
        <dbReference type="RuleBase" id="RU004005"/>
    </source>
</evidence>
<dbReference type="InterPro" id="IPR047867">
    <property type="entry name" value="Ribosomal_uL22_bac/org-type"/>
</dbReference>
<dbReference type="NCBIfam" id="TIGR01044">
    <property type="entry name" value="rplV_bact"/>
    <property type="match status" value="1"/>
</dbReference>
<dbReference type="InterPro" id="IPR005727">
    <property type="entry name" value="Ribosomal_uL22_bac/chlpt-type"/>
</dbReference>
<dbReference type="GO" id="GO:0009507">
    <property type="term" value="C:chloroplast"/>
    <property type="evidence" value="ECO:0007669"/>
    <property type="project" value="UniProtKB-SubCell"/>
</dbReference>
<dbReference type="CDD" id="cd00336">
    <property type="entry name" value="Ribosomal_L22"/>
    <property type="match status" value="1"/>
</dbReference>
<dbReference type="GO" id="GO:0019843">
    <property type="term" value="F:rRNA binding"/>
    <property type="evidence" value="ECO:0007669"/>
    <property type="project" value="UniProtKB-UniRule"/>
</dbReference>
<dbReference type="AlphaFoldDB" id="A0A2P1AEP4"/>
<evidence type="ECO:0000256" key="8">
    <source>
        <dbReference type="HAMAP-Rule" id="MF_01331"/>
    </source>
</evidence>
<dbReference type="PANTHER" id="PTHR13501:SF10">
    <property type="entry name" value="LARGE RIBOSOMAL SUBUNIT PROTEIN UL22M"/>
    <property type="match status" value="1"/>
</dbReference>
<evidence type="ECO:0000256" key="3">
    <source>
        <dbReference type="ARBA" id="ARBA00022730"/>
    </source>
</evidence>
<gene>
    <name evidence="8 11" type="primary">rpl22</name>
</gene>
<comment type="subcellular location">
    <subcellularLocation>
        <location evidence="8 10">Plastid</location>
        <location evidence="8 10">Chloroplast</location>
    </subcellularLocation>
</comment>
<name>A0A2P1AEP4_9CONI</name>
<comment type="function">
    <text evidence="8 10">The globular domain of the protein is located near the polypeptide exit tunnel on the outside of the subunit, while an extended beta-hairpin is found that lines the wall of the exit tunnel in the center of the 70S ribosome.</text>
</comment>
<organism evidence="11">
    <name type="scientific">Cephalotaxus sinensis</name>
    <dbReference type="NCBI Taxonomy" id="89484"/>
    <lineage>
        <taxon>Eukaryota</taxon>
        <taxon>Viridiplantae</taxon>
        <taxon>Streptophyta</taxon>
        <taxon>Embryophyta</taxon>
        <taxon>Tracheophyta</taxon>
        <taxon>Spermatophyta</taxon>
        <taxon>Pinopsida</taxon>
        <taxon>Pinidae</taxon>
        <taxon>Conifers II</taxon>
        <taxon>Cupressales</taxon>
        <taxon>Taxaceae</taxon>
        <taxon>Cephalotaxus</taxon>
    </lineage>
</organism>
<dbReference type="Pfam" id="PF00237">
    <property type="entry name" value="Ribosomal_L22"/>
    <property type="match status" value="1"/>
</dbReference>
<evidence type="ECO:0000256" key="6">
    <source>
        <dbReference type="ARBA" id="ARBA00023274"/>
    </source>
</evidence>
<evidence type="ECO:0000313" key="12">
    <source>
        <dbReference type="EMBL" id="AXI98111.1"/>
    </source>
</evidence>
<dbReference type="GO" id="GO:0015934">
    <property type="term" value="C:large ribosomal subunit"/>
    <property type="evidence" value="ECO:0007669"/>
    <property type="project" value="InterPro"/>
</dbReference>
<dbReference type="EMBL" id="MF977938">
    <property type="protein sequence ID" value="AXI98111.1"/>
    <property type="molecule type" value="Genomic_DNA"/>
</dbReference>
<evidence type="ECO:0000256" key="7">
    <source>
        <dbReference type="ARBA" id="ARBA00035285"/>
    </source>
</evidence>
<evidence type="ECO:0000313" key="11">
    <source>
        <dbReference type="EMBL" id="AVI15511.1"/>
    </source>
</evidence>
<sequence>MLKITKIRALGKDIHMSSNKARRVINQIRGRSHAEALNILSRMPYGACYPIFKILRSAVANAETMGVKSIHLFVSIAEVNEGALFKRFQPRARGHGYPIHKPTCHVTIVLEQNVNFKEILLNALKDVKKFQDLPKELEGYELIARWKIKYGQMKIEID</sequence>
<keyword evidence="3 8" id="KW-0699">rRNA-binding</keyword>
<comment type="subunit">
    <text evidence="8">Part of the 50S ribosomal subunit.</text>
</comment>
<evidence type="ECO:0000256" key="2">
    <source>
        <dbReference type="ARBA" id="ARBA00022640"/>
    </source>
</evidence>
<dbReference type="PANTHER" id="PTHR13501">
    <property type="entry name" value="CHLOROPLAST 50S RIBOSOMAL PROTEIN L22-RELATED"/>
    <property type="match status" value="1"/>
</dbReference>
<dbReference type="EMBL" id="MT555087">
    <property type="protein sequence ID" value="QPO90306.1"/>
    <property type="molecule type" value="Genomic_DNA"/>
</dbReference>
<evidence type="ECO:0000256" key="5">
    <source>
        <dbReference type="ARBA" id="ARBA00022980"/>
    </source>
</evidence>
<dbReference type="InterPro" id="IPR036394">
    <property type="entry name" value="Ribosomal_uL22_sf"/>
</dbReference>
<dbReference type="EMBL" id="MG385662">
    <property type="protein sequence ID" value="AVI15511.1"/>
    <property type="molecule type" value="Genomic_DNA"/>
</dbReference>
<protein>
    <recommendedName>
        <fullName evidence="7 8">Large ribosomal subunit protein uL22c</fullName>
    </recommendedName>
</protein>
<proteinExistence type="inferred from homology"/>
<dbReference type="GO" id="GO:0003735">
    <property type="term" value="F:structural constituent of ribosome"/>
    <property type="evidence" value="ECO:0007669"/>
    <property type="project" value="InterPro"/>
</dbReference>
<comment type="function">
    <text evidence="8 10">This protein binds specifically to 23S rRNA.</text>
</comment>
<keyword evidence="11" id="KW-0150">Chloroplast</keyword>
<reference evidence="12" key="2">
    <citation type="journal article" date="2018" name="Conserv Genet Resour">
        <title>Characterization of the complete chloroplast genome of Cephalotaxus sinensis (Cephalotaxaceae), an endangered species endemic to China.</title>
        <authorList>
            <person name="Qiang X."/>
            <person name="Yang Y."/>
            <person name="Jia Y."/>
            <person name="Ren T."/>
            <person name="Bai G.-Q."/>
        </authorList>
    </citation>
    <scope>NUCLEOTIDE SEQUENCE</scope>
</reference>
<dbReference type="GO" id="GO:0006412">
    <property type="term" value="P:translation"/>
    <property type="evidence" value="ECO:0007669"/>
    <property type="project" value="UniProtKB-UniRule"/>
</dbReference>
<dbReference type="Gene3D" id="3.90.470.10">
    <property type="entry name" value="Ribosomal protein L22/L17"/>
    <property type="match status" value="1"/>
</dbReference>
<dbReference type="RefSeq" id="YP_009471782.1">
    <property type="nucleotide sequence ID" value="NC_037245.1"/>
</dbReference>
<keyword evidence="2 11" id="KW-0934">Plastid</keyword>
<reference evidence="13" key="3">
    <citation type="journal article" date="2021" name="Ann. Bot.">
        <title>Plastome phylogenomics of Cephalotaxus (Cephalotaxaceae) and allied genera.</title>
        <authorList>
            <person name="Ji Y."/>
            <person name="Liu C."/>
            <person name="Landis J.B."/>
            <person name="Deng M."/>
            <person name="Chen J."/>
        </authorList>
    </citation>
    <scope>NUCLEOTIDE SEQUENCE</scope>
</reference>
<evidence type="ECO:0000256" key="1">
    <source>
        <dbReference type="ARBA" id="ARBA00009451"/>
    </source>
</evidence>
<keyword evidence="6 8" id="KW-0687">Ribonucleoprotein</keyword>
<evidence type="ECO:0000256" key="4">
    <source>
        <dbReference type="ARBA" id="ARBA00022884"/>
    </source>
</evidence>
<dbReference type="InterPro" id="IPR001063">
    <property type="entry name" value="Ribosomal_uL22"/>
</dbReference>
<accession>A0A2P1AEP4</accession>
<keyword evidence="5 8" id="KW-0689">Ribosomal protein</keyword>